<organism evidence="4 5">
    <name type="scientific">Flagellimonas nanhaiensis</name>
    <dbReference type="NCBI Taxonomy" id="2292706"/>
    <lineage>
        <taxon>Bacteria</taxon>
        <taxon>Pseudomonadati</taxon>
        <taxon>Bacteroidota</taxon>
        <taxon>Flavobacteriia</taxon>
        <taxon>Flavobacteriales</taxon>
        <taxon>Flavobacteriaceae</taxon>
        <taxon>Flagellimonas</taxon>
    </lineage>
</organism>
<name>A0A371JL86_9FLAO</name>
<dbReference type="AlphaFoldDB" id="A0A371JL86"/>
<sequence>MGFALKIPAQFTAIDKFSHVLGKMGKATKNFSKIGVASVQRFDKKVTAVFNKMGRLTRLVLGIGIGTLFLNATGDIKTFETNLVGVGKTTGLQGKVLKQLGQDTIAASNAMRGIKTNKLLELGGVAGQLGISGSEDILRFSSTMAKLEKASDIQGEEGAASIARLLNITGEGPKVVDRFSASLVGLGNTSAATESEILSVANEVARSTAAYKLNLKEILGMSAALANMGVSPEAAGSAIGKTFIGIEKATLKGGEKLRNYAKVMGITSKEVKTLFASDKQAAFNKLLEGLNKIGKEGGSITKAMNDLGIADTRVLKGIIPLATNYNTLQAKMKLANNEFEKNTALNNEFNTASKTVQTALDDIAKRFTNVLLKTSTTGTGLERVQNILFFVADNMETIVVVGASLVGMFGLMKAIVWGSQIAMVAYNVALGIHGALQGAASINIGKSAVALGAYKVAMGISTAVTWLATTATTAFGVALNVGLWPILAIIAAIAALIAVFYYWDDITAWFGKQWKRFTNWIGNAWDSVVSWFKEFDFKAFFMQIGQSILKFLLTPMRMMLRLASKIPGKIGDMAKGALDKLGNLTGEGEIKVKDAREPLDSPELNNSKITHETIQKSRVDLTVRDDGNNIENIEASGPNAPNIIIPHTQGAS</sequence>
<keyword evidence="1" id="KW-1188">Viral release from host cell</keyword>
<keyword evidence="2" id="KW-0472">Membrane</keyword>
<accession>A0A371JL86</accession>
<dbReference type="PANTHER" id="PTHR37813">
    <property type="entry name" value="FELS-2 PROPHAGE PROTEIN"/>
    <property type="match status" value="1"/>
</dbReference>
<evidence type="ECO:0000256" key="1">
    <source>
        <dbReference type="ARBA" id="ARBA00022612"/>
    </source>
</evidence>
<keyword evidence="2" id="KW-0812">Transmembrane</keyword>
<dbReference type="Pfam" id="PF10145">
    <property type="entry name" value="PhageMin_Tail"/>
    <property type="match status" value="1"/>
</dbReference>
<gene>
    <name evidence="4" type="ORF">DX873_17595</name>
</gene>
<feature type="domain" description="Phage tail tape measure protein" evidence="3">
    <location>
        <begin position="115"/>
        <end position="296"/>
    </location>
</feature>
<feature type="transmembrane region" description="Helical" evidence="2">
    <location>
        <begin position="456"/>
        <end position="477"/>
    </location>
</feature>
<reference evidence="4 5" key="1">
    <citation type="submission" date="2018-08" db="EMBL/GenBank/DDBJ databases">
        <title>Muricauda nanhaiensis sp. nov., isolated from seawater of the South China Sea.</title>
        <authorList>
            <person name="Dang Y."/>
        </authorList>
    </citation>
    <scope>NUCLEOTIDE SEQUENCE [LARGE SCALE GENOMIC DNA]</scope>
    <source>
        <strain evidence="4 5">SM1704</strain>
    </source>
</reference>
<feature type="transmembrane region" description="Helical" evidence="2">
    <location>
        <begin position="483"/>
        <end position="503"/>
    </location>
</feature>
<dbReference type="InterPro" id="IPR010090">
    <property type="entry name" value="Phage_tape_meas"/>
</dbReference>
<dbReference type="OrthoDB" id="1219342at2"/>
<dbReference type="RefSeq" id="WP_116185812.1">
    <property type="nucleotide sequence ID" value="NZ_QTJX01000007.1"/>
</dbReference>
<feature type="transmembrane region" description="Helical" evidence="2">
    <location>
        <begin position="424"/>
        <end position="444"/>
    </location>
</feature>
<evidence type="ECO:0000256" key="2">
    <source>
        <dbReference type="SAM" id="Phobius"/>
    </source>
</evidence>
<dbReference type="PANTHER" id="PTHR37813:SF1">
    <property type="entry name" value="FELS-2 PROPHAGE PROTEIN"/>
    <property type="match status" value="1"/>
</dbReference>
<protein>
    <submittedName>
        <fullName evidence="4">Phage tail tape measure protein</fullName>
    </submittedName>
</protein>
<dbReference type="Proteomes" id="UP000261828">
    <property type="component" value="Unassembled WGS sequence"/>
</dbReference>
<dbReference type="NCBIfam" id="TIGR01760">
    <property type="entry name" value="tape_meas_TP901"/>
    <property type="match status" value="1"/>
</dbReference>
<dbReference type="EMBL" id="QTJX01000007">
    <property type="protein sequence ID" value="RDY57713.1"/>
    <property type="molecule type" value="Genomic_DNA"/>
</dbReference>
<keyword evidence="5" id="KW-1185">Reference proteome</keyword>
<evidence type="ECO:0000313" key="4">
    <source>
        <dbReference type="EMBL" id="RDY57713.1"/>
    </source>
</evidence>
<comment type="caution">
    <text evidence="4">The sequence shown here is derived from an EMBL/GenBank/DDBJ whole genome shotgun (WGS) entry which is preliminary data.</text>
</comment>
<proteinExistence type="predicted"/>
<evidence type="ECO:0000259" key="3">
    <source>
        <dbReference type="Pfam" id="PF10145"/>
    </source>
</evidence>
<evidence type="ECO:0000313" key="5">
    <source>
        <dbReference type="Proteomes" id="UP000261828"/>
    </source>
</evidence>
<keyword evidence="2" id="KW-1133">Transmembrane helix</keyword>